<dbReference type="InterPro" id="IPR050211">
    <property type="entry name" value="FOX_domain-containing"/>
</dbReference>
<name>A0A1B6LGF0_9HEMI</name>
<dbReference type="Gene3D" id="1.10.10.10">
    <property type="entry name" value="Winged helix-like DNA-binding domain superfamily/Winged helix DNA-binding domain"/>
    <property type="match status" value="2"/>
</dbReference>
<comment type="subcellular location">
    <subcellularLocation>
        <location evidence="2">Nucleus</location>
    </subcellularLocation>
</comment>
<feature type="non-terminal residue" evidence="5">
    <location>
        <position position="367"/>
    </location>
</feature>
<dbReference type="InterPro" id="IPR001766">
    <property type="entry name" value="Fork_head_dom"/>
</dbReference>
<evidence type="ECO:0000256" key="1">
    <source>
        <dbReference type="ARBA" id="ARBA00023125"/>
    </source>
</evidence>
<protein>
    <recommendedName>
        <fullName evidence="4">Fork-head domain-containing protein</fullName>
    </recommendedName>
</protein>
<dbReference type="GO" id="GO:0005634">
    <property type="term" value="C:nucleus"/>
    <property type="evidence" value="ECO:0007669"/>
    <property type="project" value="UniProtKB-SubCell"/>
</dbReference>
<dbReference type="PANTHER" id="PTHR11829">
    <property type="entry name" value="FORKHEAD BOX PROTEIN"/>
    <property type="match status" value="1"/>
</dbReference>
<dbReference type="SMART" id="SM00339">
    <property type="entry name" value="FH"/>
    <property type="match status" value="2"/>
</dbReference>
<dbReference type="GO" id="GO:0030154">
    <property type="term" value="P:cell differentiation"/>
    <property type="evidence" value="ECO:0007669"/>
    <property type="project" value="TreeGrafter"/>
</dbReference>
<sequence length="367" mass="41598">RQENLPGVIKEQVKDLLQSVEDVSTEPQFSYTVLIVMALVSTDKPNLLLSEIFQFIQDKFPFYRDRDTWKKSVKVTLSLNSFFSKTCGSCHSKSVKEHDCSWSIDSASAIDILARAFKLEPERVPVIPQTGGSNVLQVRRDKGLKSCGSKKKVETPTKGTVHQLKAGKNHQTGISKTPRTMKRKRRKSSVDENQQDNSKDTVQLQLKTAEIYKTEPISRLQMEIEENFKSSEIEDRQENLPGVIKEQVKDLLQSVEDVSTEPQFSYTVLIVMALVSTDKPNLLLSEIFQFIQDKFPFYRDRDTWKKSVKVTLSLNSFFSKTCGSCHSKSVKEHDCSWSIDSASAIDILARAFKLEPERVPVIPQTGG</sequence>
<dbReference type="SUPFAM" id="SSF46785">
    <property type="entry name" value="Winged helix' DNA-binding domain"/>
    <property type="match status" value="2"/>
</dbReference>
<dbReference type="GO" id="GO:0000978">
    <property type="term" value="F:RNA polymerase II cis-regulatory region sequence-specific DNA binding"/>
    <property type="evidence" value="ECO:0007669"/>
    <property type="project" value="TreeGrafter"/>
</dbReference>
<feature type="DNA-binding region" description="Fork-head" evidence="2">
    <location>
        <begin position="26"/>
        <end position="123"/>
    </location>
</feature>
<keyword evidence="2" id="KW-0539">Nucleus</keyword>
<dbReference type="PROSITE" id="PS50039">
    <property type="entry name" value="FORK_HEAD_3"/>
    <property type="match status" value="2"/>
</dbReference>
<feature type="compositionally biased region" description="Polar residues" evidence="3">
    <location>
        <begin position="191"/>
        <end position="201"/>
    </location>
</feature>
<reference evidence="5" key="1">
    <citation type="submission" date="2015-11" db="EMBL/GenBank/DDBJ databases">
        <title>De novo transcriptome assembly of four potential Pierce s Disease insect vectors from Arizona vineyards.</title>
        <authorList>
            <person name="Tassone E.E."/>
        </authorList>
    </citation>
    <scope>NUCLEOTIDE SEQUENCE</scope>
</reference>
<dbReference type="PRINTS" id="PR00053">
    <property type="entry name" value="FORKHEAD"/>
</dbReference>
<evidence type="ECO:0000256" key="3">
    <source>
        <dbReference type="SAM" id="MobiDB-lite"/>
    </source>
</evidence>
<dbReference type="EMBL" id="GEBQ01017202">
    <property type="protein sequence ID" value="JAT22775.1"/>
    <property type="molecule type" value="Transcribed_RNA"/>
</dbReference>
<gene>
    <name evidence="5" type="ORF">g.7643</name>
</gene>
<evidence type="ECO:0000259" key="4">
    <source>
        <dbReference type="PROSITE" id="PS50039"/>
    </source>
</evidence>
<evidence type="ECO:0000256" key="2">
    <source>
        <dbReference type="PROSITE-ProRule" id="PRU00089"/>
    </source>
</evidence>
<proteinExistence type="predicted"/>
<dbReference type="InterPro" id="IPR036390">
    <property type="entry name" value="WH_DNA-bd_sf"/>
</dbReference>
<dbReference type="InterPro" id="IPR036388">
    <property type="entry name" value="WH-like_DNA-bd_sf"/>
</dbReference>
<dbReference type="Pfam" id="PF00250">
    <property type="entry name" value="Forkhead"/>
    <property type="match status" value="2"/>
</dbReference>
<feature type="DNA-binding region" description="Fork-head" evidence="2">
    <location>
        <begin position="261"/>
        <end position="358"/>
    </location>
</feature>
<dbReference type="GO" id="GO:0000981">
    <property type="term" value="F:DNA-binding transcription factor activity, RNA polymerase II-specific"/>
    <property type="evidence" value="ECO:0007669"/>
    <property type="project" value="TreeGrafter"/>
</dbReference>
<dbReference type="GO" id="GO:0009653">
    <property type="term" value="P:anatomical structure morphogenesis"/>
    <property type="evidence" value="ECO:0007669"/>
    <property type="project" value="TreeGrafter"/>
</dbReference>
<dbReference type="PANTHER" id="PTHR11829:SF343">
    <property type="entry name" value="FORK-HEAD DOMAIN-CONTAINING PROTEIN"/>
    <property type="match status" value="1"/>
</dbReference>
<feature type="non-terminal residue" evidence="5">
    <location>
        <position position="1"/>
    </location>
</feature>
<accession>A0A1B6LGF0</accession>
<organism evidence="5">
    <name type="scientific">Graphocephala atropunctata</name>
    <dbReference type="NCBI Taxonomy" id="36148"/>
    <lineage>
        <taxon>Eukaryota</taxon>
        <taxon>Metazoa</taxon>
        <taxon>Ecdysozoa</taxon>
        <taxon>Arthropoda</taxon>
        <taxon>Hexapoda</taxon>
        <taxon>Insecta</taxon>
        <taxon>Pterygota</taxon>
        <taxon>Neoptera</taxon>
        <taxon>Paraneoptera</taxon>
        <taxon>Hemiptera</taxon>
        <taxon>Auchenorrhyncha</taxon>
        <taxon>Membracoidea</taxon>
        <taxon>Cicadellidae</taxon>
        <taxon>Cicadellinae</taxon>
        <taxon>Cicadellini</taxon>
        <taxon>Graphocephala</taxon>
    </lineage>
</organism>
<keyword evidence="1 2" id="KW-0238">DNA-binding</keyword>
<feature type="region of interest" description="Disordered" evidence="3">
    <location>
        <begin position="166"/>
        <end position="201"/>
    </location>
</feature>
<feature type="domain" description="Fork-head" evidence="4">
    <location>
        <begin position="26"/>
        <end position="123"/>
    </location>
</feature>
<feature type="domain" description="Fork-head" evidence="4">
    <location>
        <begin position="261"/>
        <end position="358"/>
    </location>
</feature>
<dbReference type="AlphaFoldDB" id="A0A1B6LGF0"/>
<evidence type="ECO:0000313" key="5">
    <source>
        <dbReference type="EMBL" id="JAT22775.1"/>
    </source>
</evidence>